<evidence type="ECO:0000256" key="6">
    <source>
        <dbReference type="ARBA" id="ARBA00048428"/>
    </source>
</evidence>
<evidence type="ECO:0000259" key="7">
    <source>
        <dbReference type="Pfam" id="PF13847"/>
    </source>
</evidence>
<reference evidence="9" key="4">
    <citation type="journal article" date="2013" name="Nature">
        <title>The zebrafish reference genome sequence and its relationship to the human genome.</title>
        <authorList>
            <consortium name="Genome Reference Consortium Zebrafish"/>
            <person name="Howe K."/>
            <person name="Clark M.D."/>
            <person name="Torroja C.F."/>
            <person name="Torrance J."/>
            <person name="Berthelot C."/>
            <person name="Muffato M."/>
            <person name="Collins J.E."/>
            <person name="Humphray S."/>
            <person name="McLaren K."/>
            <person name="Matthews L."/>
            <person name="McLaren S."/>
            <person name="Sealy I."/>
            <person name="Caccamo M."/>
            <person name="Churcher C."/>
            <person name="Scott C."/>
            <person name="Barrett J.C."/>
            <person name="Koch R."/>
            <person name="Rauch G.J."/>
            <person name="White S."/>
            <person name="Chow W."/>
            <person name="Kilian B."/>
            <person name="Quintais L.T."/>
            <person name="Guerra-Assuncao J.A."/>
            <person name="Zhou Y."/>
            <person name="Gu Y."/>
            <person name="Yen J."/>
            <person name="Vogel J.H."/>
            <person name="Eyre T."/>
            <person name="Redmond S."/>
            <person name="Banerjee R."/>
            <person name="Chi J."/>
            <person name="Fu B."/>
            <person name="Langley E."/>
            <person name="Maguire S.F."/>
            <person name="Laird G.K."/>
            <person name="Lloyd D."/>
            <person name="Kenyon E."/>
            <person name="Donaldson S."/>
            <person name="Sehra H."/>
            <person name="Almeida-King J."/>
            <person name="Loveland J."/>
            <person name="Trevanion S."/>
            <person name="Jones M."/>
            <person name="Quail M."/>
            <person name="Willey D."/>
            <person name="Hunt A."/>
            <person name="Burton J."/>
            <person name="Sims S."/>
            <person name="McLay K."/>
            <person name="Plumb B."/>
            <person name="Davis J."/>
            <person name="Clee C."/>
            <person name="Oliver K."/>
            <person name="Clark R."/>
            <person name="Riddle C."/>
            <person name="Elliot D."/>
            <person name="Eliott D."/>
            <person name="Threadgold G."/>
            <person name="Harden G."/>
            <person name="Ware D."/>
            <person name="Begum S."/>
            <person name="Mortimore B."/>
            <person name="Mortimer B."/>
            <person name="Kerry G."/>
            <person name="Heath P."/>
            <person name="Phillimore B."/>
            <person name="Tracey A."/>
            <person name="Corby N."/>
            <person name="Dunn M."/>
            <person name="Johnson C."/>
            <person name="Wood J."/>
            <person name="Clark S."/>
            <person name="Pelan S."/>
            <person name="Griffiths G."/>
            <person name="Smith M."/>
            <person name="Glithero R."/>
            <person name="Howden P."/>
            <person name="Barker N."/>
            <person name="Lloyd C."/>
            <person name="Stevens C."/>
            <person name="Harley J."/>
            <person name="Holt K."/>
            <person name="Panagiotidis G."/>
            <person name="Lovell J."/>
            <person name="Beasley H."/>
            <person name="Henderson C."/>
            <person name="Gordon D."/>
            <person name="Auger K."/>
            <person name="Wright D."/>
            <person name="Collins J."/>
            <person name="Raisen C."/>
            <person name="Dyer L."/>
            <person name="Leung K."/>
            <person name="Robertson L."/>
            <person name="Ambridge K."/>
            <person name="Leongamornlert D."/>
            <person name="McGuire S."/>
            <person name="Gilderthorp R."/>
            <person name="Griffiths C."/>
            <person name="Manthravadi D."/>
            <person name="Nichol S."/>
            <person name="Barker G."/>
            <person name="Whitehead S."/>
            <person name="Kay M."/>
            <person name="Brown J."/>
            <person name="Murnane C."/>
            <person name="Gray E."/>
            <person name="Humphries M."/>
            <person name="Sycamore N."/>
            <person name="Barker D."/>
            <person name="Saunders D."/>
            <person name="Wallis J."/>
            <person name="Babbage A."/>
            <person name="Hammond S."/>
            <person name="Mashreghi-Mohammadi M."/>
            <person name="Barr L."/>
            <person name="Martin S."/>
            <person name="Wray P."/>
            <person name="Ellington A."/>
            <person name="Matthews N."/>
            <person name="Ellwood M."/>
            <person name="Woodmansey R."/>
            <person name="Clark G."/>
            <person name="Cooper J."/>
            <person name="Cooper J."/>
            <person name="Tromans A."/>
            <person name="Grafham D."/>
            <person name="Skuce C."/>
            <person name="Pandian R."/>
            <person name="Andrews R."/>
            <person name="Harrison E."/>
            <person name="Kimberley A."/>
            <person name="Garnett J."/>
            <person name="Fosker N."/>
            <person name="Hall R."/>
            <person name="Garner P."/>
            <person name="Kelly D."/>
            <person name="Bird C."/>
            <person name="Palmer S."/>
            <person name="Gehring I."/>
            <person name="Berger A."/>
            <person name="Dooley C.M."/>
            <person name="Ersan-Urun Z."/>
            <person name="Eser C."/>
            <person name="Geiger H."/>
            <person name="Geisler M."/>
            <person name="Karotki L."/>
            <person name="Kirn A."/>
            <person name="Konantz J."/>
            <person name="Konantz M."/>
            <person name="Oberlander M."/>
            <person name="Rudolph-Geiger S."/>
            <person name="Teucke M."/>
            <person name="Lanz C."/>
            <person name="Raddatz G."/>
            <person name="Osoegawa K."/>
            <person name="Zhu B."/>
            <person name="Rapp A."/>
            <person name="Widaa S."/>
            <person name="Langford C."/>
            <person name="Yang F."/>
            <person name="Schuster S.C."/>
            <person name="Carter N.P."/>
            <person name="Harrow J."/>
            <person name="Ning Z."/>
            <person name="Herrero J."/>
            <person name="Searle S.M."/>
            <person name="Enright A."/>
            <person name="Geisler R."/>
            <person name="Plasterk R.H."/>
            <person name="Lee C."/>
            <person name="Westerfield M."/>
            <person name="de Jong P.J."/>
            <person name="Zon L.I."/>
            <person name="Postlethwait J.H."/>
            <person name="Nusslein-Volhard C."/>
            <person name="Hubbard T.J."/>
            <person name="Roest Crollius H."/>
            <person name="Rogers J."/>
            <person name="Stemple D.L."/>
        </authorList>
    </citation>
    <scope>NUCLEOTIDE SEQUENCE [LARGE SCALE GENOMIC DNA]</scope>
</reference>
<keyword evidence="10" id="KW-0808">Transferase</keyword>
<reference evidence="10" key="10">
    <citation type="journal article" date="2021" name="Chemosphere">
        <title>Combined effect of arsenic and fluoride at environmentally relevant concentrations in zebrafish (Danio rerio) brain: Alterations in stress marker and apoptotic gene expression.</title>
        <authorList>
            <person name="Mondal P."/>
            <person name="Shaw P."/>
            <person name="Dey Bhowmik A."/>
            <person name="Bandyopadhyay A."/>
            <person name="Sudarshan M."/>
            <person name="Chakraborty A."/>
            <person name="Chattopadhyay A."/>
        </authorList>
    </citation>
    <scope>NUCLEOTIDE SEQUENCE</scope>
</reference>
<comment type="catalytic activity">
    <reaction evidence="5">
        <text>arsenic triglutathione + 2 [thioredoxin]-dithiol + 2 S-adenosyl-L-methionine + H2O = dimethylarsinous acid + 2 [thioredoxin]-disulfide + 3 glutathione + 2 S-adenosyl-L-homocysteine + 2 H(+)</text>
        <dbReference type="Rhea" id="RHEA:69464"/>
        <dbReference type="Rhea" id="RHEA-COMP:10698"/>
        <dbReference type="Rhea" id="RHEA-COMP:10700"/>
        <dbReference type="ChEBI" id="CHEBI:15377"/>
        <dbReference type="ChEBI" id="CHEBI:15378"/>
        <dbReference type="ChEBI" id="CHEBI:23808"/>
        <dbReference type="ChEBI" id="CHEBI:29950"/>
        <dbReference type="ChEBI" id="CHEBI:50058"/>
        <dbReference type="ChEBI" id="CHEBI:57856"/>
        <dbReference type="ChEBI" id="CHEBI:57925"/>
        <dbReference type="ChEBI" id="CHEBI:59789"/>
        <dbReference type="ChEBI" id="CHEBI:183640"/>
        <dbReference type="EC" id="2.1.1.137"/>
    </reaction>
</comment>
<evidence type="ECO:0000256" key="3">
    <source>
        <dbReference type="ARBA" id="ARBA00034545"/>
    </source>
</evidence>
<dbReference type="AGR" id="ZFIN:ZDB-GENE-060312-15"/>
<evidence type="ECO:0000256" key="5">
    <source>
        <dbReference type="ARBA" id="ARBA00047943"/>
    </source>
</evidence>
<evidence type="ECO:0000256" key="1">
    <source>
        <dbReference type="ARBA" id="ARBA00034487"/>
    </source>
</evidence>
<keyword evidence="10" id="KW-0489">Methyltransferase</keyword>
<sequence length="377" mass="41545">MADAARDRTVTSVYNDVKEYYGKTLKQKSDLKSNACVPSAKPVSAYVRKVIAEIHPDVVAKYYGCGLVVPECLEGCRVLDLGCGSGRDCYMLSQLVGEKGHVTGIDMTEAQLEVARNYIDYHMQRFGYKNPNVNFVQGYIEALVEAGLEDKSYDIIISNCVVNLSPDKSSVLREAYCVLKDGGELYFSDVYSDARIPEHLKANKTLWGECLSGALWWEDLIRLAEEVGFCKPRLVSASIITVGNTELESILGDYKFVSATYRLFKLQKGLEKKPCLVMYNGDITDSEESFEFDAQYAFKVDKVMEVDGDVANILRNSRFSEEFTFQPQGVNTASSGGCWAKPNAVSVNPFELVQQLGSASVSPSTGGCCAGQESCCN</sequence>
<dbReference type="Reactome" id="R-DRE-156581">
    <property type="pathway name" value="Methylation"/>
</dbReference>
<dbReference type="CDD" id="cd02440">
    <property type="entry name" value="AdoMet_MTases"/>
    <property type="match status" value="1"/>
</dbReference>
<keyword evidence="12" id="KW-1267">Proteomics identification</keyword>
<reference evidence="10" key="2">
    <citation type="journal article" date="2010" name="J. Exp. Zool. B Mol. Dev. Evol.">
        <title>Evolution of developmental regulation in the vertebrate FgfD subfamily.</title>
        <authorList>
            <person name="Jovelin R."/>
            <person name="Yan Y.L."/>
            <person name="He X."/>
            <person name="Catchen J."/>
            <person name="Amores A."/>
            <person name="Canestro C."/>
            <person name="Yokoi H."/>
            <person name="Postlethwait J.H."/>
        </authorList>
    </citation>
    <scope>NUCLEOTIDE SEQUENCE</scope>
</reference>
<dbReference type="GO" id="GO:0005829">
    <property type="term" value="C:cytosol"/>
    <property type="evidence" value="ECO:0000318"/>
    <property type="project" value="GO_Central"/>
</dbReference>
<dbReference type="KEGG" id="dre:664699"/>
<dbReference type="Gene3D" id="3.40.5.100">
    <property type="match status" value="1"/>
</dbReference>
<reference evidence="10" key="6">
    <citation type="journal article" date="2016" name="BMC Genomics">
        <title>Gene evolution and gene expression after whole genome duplication in fish: the PhyloFish database.</title>
        <authorList>
            <person name="Pasquier J."/>
            <person name="Cabau C."/>
            <person name="Nguyen T."/>
            <person name="Jouanno E."/>
            <person name="Severac D."/>
            <person name="Braasch I."/>
            <person name="Journot L."/>
            <person name="Pontarotti P."/>
            <person name="Klopp C."/>
            <person name="Postlethwait J.H."/>
            <person name="Guiguen Y."/>
            <person name="Bobe J."/>
        </authorList>
    </citation>
    <scope>NUCLEOTIDE SEQUENCE</scope>
</reference>
<reference evidence="10" key="3">
    <citation type="journal article" date="2012" name="Toxicol. Appl. Pharmacol.">
        <title>Identification of an S-adenosylmethionine (SAM) dependent arsenic methyltransferase in Danio rerio.</title>
        <authorList>
            <person name="Hamdi M."/>
            <person name="Yoshinaga M."/>
            <person name="Packianathan C."/>
            <person name="Qin J."/>
            <person name="Hallauer J."/>
            <person name="McDermott J.R."/>
            <person name="Yang H.C."/>
            <person name="Tsai K.J."/>
            <person name="Liu Z."/>
        </authorList>
    </citation>
    <scope>NUCLEOTIDE SEQUENCE</scope>
</reference>
<reference evidence="10" key="9">
    <citation type="journal article" date="2020" name="Toxicol. Appl. Pharmacol.">
        <title>Arsenic induced redox imbalance triggers the unfolded protein response in the liver of zebrafish.</title>
        <authorList>
            <person name="Delaney P."/>
            <person name="Ramdas Nair A."/>
            <person name="Palmer C."/>
            <person name="Khan N."/>
            <person name="Sadler K.C."/>
        </authorList>
    </citation>
    <scope>NUCLEOTIDE SEQUENCE</scope>
</reference>
<dbReference type="RefSeq" id="NP_001034928.1">
    <property type="nucleotide sequence ID" value="NM_001039839.1"/>
</dbReference>
<dbReference type="OrthoDB" id="8300214at2759"/>
<dbReference type="EMBL" id="BC114313">
    <property type="protein sequence ID" value="AAI14314.1"/>
    <property type="molecule type" value="mRNA"/>
</dbReference>
<comment type="catalytic activity">
    <reaction evidence="4">
        <text>arsenic triglutathione + [thioredoxin]-dithiol + S-adenosyl-L-methionine + 2 H2O = methylarsonous acid + [thioredoxin]-disulfide + 3 glutathione + S-adenosyl-L-homocysteine + H(+)</text>
        <dbReference type="Rhea" id="RHEA:69460"/>
        <dbReference type="Rhea" id="RHEA-COMP:10698"/>
        <dbReference type="Rhea" id="RHEA-COMP:10700"/>
        <dbReference type="ChEBI" id="CHEBI:15377"/>
        <dbReference type="ChEBI" id="CHEBI:15378"/>
        <dbReference type="ChEBI" id="CHEBI:17826"/>
        <dbReference type="ChEBI" id="CHEBI:29950"/>
        <dbReference type="ChEBI" id="CHEBI:50058"/>
        <dbReference type="ChEBI" id="CHEBI:57856"/>
        <dbReference type="ChEBI" id="CHEBI:57925"/>
        <dbReference type="ChEBI" id="CHEBI:59789"/>
        <dbReference type="ChEBI" id="CHEBI:183640"/>
        <dbReference type="EC" id="2.1.1.137"/>
    </reaction>
</comment>
<reference evidence="10" key="5">
    <citation type="journal article" date="2015" name="Nat. Commun.">
        <title>RFX transcription factors are essential for hearing in mice.</title>
        <authorList>
            <person name="Elkon R."/>
            <person name="Milon B."/>
            <person name="Morrison L."/>
            <person name="Shah M."/>
            <person name="Vijayakumar S."/>
            <person name="Racherla M."/>
            <person name="Leitch C.C."/>
            <person name="Silipino L."/>
            <person name="Hadi S."/>
            <person name="Weiss-Gayet M."/>
            <person name="Barras E."/>
            <person name="Schmid C.D."/>
            <person name="Ait-Lounis A."/>
            <person name="Barnes A."/>
            <person name="Song Y."/>
            <person name="Eisenman D.J."/>
            <person name="Eliyahu E."/>
            <person name="Frolenkov G.I."/>
            <person name="Strome S.E."/>
            <person name="Durand B."/>
            <person name="Zaghloul N.A."/>
            <person name="Jones S.M."/>
            <person name="Reith W."/>
            <person name="Hertzano R."/>
        </authorList>
    </citation>
    <scope>NUCLEOTIDE SEQUENCE</scope>
</reference>
<dbReference type="PANTHER" id="PTHR43675:SF9">
    <property type="entry name" value="ARSENITE METHYLTRANSFERASE"/>
    <property type="match status" value="1"/>
</dbReference>
<dbReference type="GO" id="GO:0009404">
    <property type="term" value="P:toxin metabolic process"/>
    <property type="evidence" value="ECO:0000318"/>
    <property type="project" value="GO_Central"/>
</dbReference>
<comment type="similarity">
    <text evidence="1">Belongs to the methyltransferase superfamily. Arsenite methyltransferase family.</text>
</comment>
<dbReference type="SUPFAM" id="SSF53335">
    <property type="entry name" value="S-adenosyl-L-methionine-dependent methyltransferases"/>
    <property type="match status" value="1"/>
</dbReference>
<name>Q29R95_DANRE</name>
<dbReference type="GO" id="GO:0018872">
    <property type="term" value="P:arsonoacetate metabolic process"/>
    <property type="evidence" value="ECO:0000318"/>
    <property type="project" value="GO_Central"/>
</dbReference>
<reference evidence="8" key="1">
    <citation type="submission" date="2006-03" db="EMBL/GenBank/DDBJ databases">
        <authorList>
            <consortium name="NIH - Zebrafish Gene Collection (ZGC) project"/>
        </authorList>
    </citation>
    <scope>NUCLEOTIDE SEQUENCE [LARGE SCALE MRNA]</scope>
    <source>
        <tissue evidence="8">Whole</tissue>
    </source>
</reference>
<proteinExistence type="evidence at protein level"/>
<protein>
    <recommendedName>
        <fullName evidence="3">Arsenite methyltransferase</fullName>
        <ecNumber evidence="2">2.1.1.137</ecNumber>
    </recommendedName>
</protein>
<dbReference type="EC" id="2.1.1.137" evidence="2"/>
<evidence type="ECO:0000313" key="8">
    <source>
        <dbReference type="EMBL" id="AAI14314.1"/>
    </source>
</evidence>
<evidence type="ECO:0000313" key="11">
    <source>
        <dbReference type="ZFIN" id="ZDB-GENE-060312-15"/>
    </source>
</evidence>
<reference evidence="10" key="11">
    <citation type="journal article" date="2022" name="BMC Biol.">
        <title>Transcriptomic underpinnings of high and low mirror aggression zebrafish behaviours.</title>
        <authorList>
            <person name="Reichmann F."/>
            <person name="Pilic J."/>
            <person name="Trajanoski S."/>
            <person name="Norton W.H.J."/>
        </authorList>
    </citation>
    <scope>NUCLEOTIDE SEQUENCE</scope>
</reference>
<keyword evidence="9" id="KW-1185">Reference proteome</keyword>
<reference evidence="10" key="8">
    <citation type="journal article" date="2020" name="Front. Cardiovasc. Med.">
        <title>Studies in Zebrafish Demonstrate That CNNM2 and NT5C2 Are Most Likely the Causal Genes at the Blood Pressure-Associated Locus on Human Chromosome 10q24.32.</title>
        <authorList>
            <person name="Vishnolia K.K."/>
            <person name="Hoene C."/>
            <person name="Tarhbalouti K."/>
            <person name="Revenstorff J."/>
            <person name="Aherrahrou Z."/>
            <person name="Erdmann J."/>
        </authorList>
    </citation>
    <scope>NUCLEOTIDE SEQUENCE</scope>
</reference>
<dbReference type="InterPro" id="IPR026669">
    <property type="entry name" value="Arsenite_MeTrfase-like"/>
</dbReference>
<reference evidence="10" key="7">
    <citation type="journal article" date="2018" name="Dis. Model. Mech.">
        <title>Inorganic arsenic causes fatty liver and interacts with ethanol to cause alcoholic liver disease in zebrafish.</title>
        <authorList>
            <person name="Bambino K."/>
            <person name="Zhang C."/>
            <person name="Austin C."/>
            <person name="Amarasiriwardena C."/>
            <person name="Arora M."/>
            <person name="Chu J."/>
            <person name="Sadler K.C."/>
        </authorList>
    </citation>
    <scope>NUCLEOTIDE SEQUENCE</scope>
</reference>
<dbReference type="PhylomeDB" id="Q29R95"/>
<organism evidence="8">
    <name type="scientific">Danio rerio</name>
    <name type="common">Zebrafish</name>
    <name type="synonym">Brachydanio rerio</name>
    <dbReference type="NCBI Taxonomy" id="7955"/>
    <lineage>
        <taxon>Eukaryota</taxon>
        <taxon>Metazoa</taxon>
        <taxon>Chordata</taxon>
        <taxon>Craniata</taxon>
        <taxon>Vertebrata</taxon>
        <taxon>Euteleostomi</taxon>
        <taxon>Actinopterygii</taxon>
        <taxon>Neopterygii</taxon>
        <taxon>Teleostei</taxon>
        <taxon>Ostariophysi</taxon>
        <taxon>Cypriniformes</taxon>
        <taxon>Danionidae</taxon>
        <taxon>Danioninae</taxon>
        <taxon>Danio</taxon>
    </lineage>
</organism>
<dbReference type="AlphaFoldDB" id="Q29R95"/>
<comment type="catalytic activity">
    <reaction evidence="6">
        <text>arsenic triglutathione + 3 [thioredoxin]-dithiol + 3 S-adenosyl-L-methionine = trimethylarsine + 3 [thioredoxin]-disulfide + 3 glutathione + 3 S-adenosyl-L-homocysteine + 3 H(+)</text>
        <dbReference type="Rhea" id="RHEA:69432"/>
        <dbReference type="Rhea" id="RHEA-COMP:10698"/>
        <dbReference type="Rhea" id="RHEA-COMP:10700"/>
        <dbReference type="ChEBI" id="CHEBI:15378"/>
        <dbReference type="ChEBI" id="CHEBI:27130"/>
        <dbReference type="ChEBI" id="CHEBI:29950"/>
        <dbReference type="ChEBI" id="CHEBI:50058"/>
        <dbReference type="ChEBI" id="CHEBI:57856"/>
        <dbReference type="ChEBI" id="CHEBI:57925"/>
        <dbReference type="ChEBI" id="CHEBI:59789"/>
        <dbReference type="ChEBI" id="CHEBI:183640"/>
        <dbReference type="EC" id="2.1.1.137"/>
    </reaction>
</comment>
<dbReference type="Pfam" id="PF13847">
    <property type="entry name" value="Methyltransf_31"/>
    <property type="match status" value="1"/>
</dbReference>
<evidence type="ECO:0000256" key="4">
    <source>
        <dbReference type="ARBA" id="ARBA00047941"/>
    </source>
</evidence>
<dbReference type="CTD" id="57412"/>
<accession>Q29R95</accession>
<evidence type="ECO:0007829" key="12">
    <source>
        <dbReference type="PeptideAtlas" id="Q29R95"/>
    </source>
</evidence>
<dbReference type="PANTHER" id="PTHR43675">
    <property type="entry name" value="ARSENITE METHYLTRANSFERASE"/>
    <property type="match status" value="1"/>
</dbReference>
<dbReference type="GO" id="GO:0030791">
    <property type="term" value="F:arsenite methyltransferase activity"/>
    <property type="evidence" value="ECO:0000318"/>
    <property type="project" value="GO_Central"/>
</dbReference>
<dbReference type="InterPro" id="IPR029063">
    <property type="entry name" value="SAM-dependent_MTases_sf"/>
</dbReference>
<evidence type="ECO:0000256" key="2">
    <source>
        <dbReference type="ARBA" id="ARBA00034521"/>
    </source>
</evidence>
<dbReference type="Gene3D" id="3.40.50.150">
    <property type="entry name" value="Vaccinia Virus protein VP39"/>
    <property type="match status" value="1"/>
</dbReference>
<feature type="domain" description="Methyltransferase" evidence="7">
    <location>
        <begin position="74"/>
        <end position="228"/>
    </location>
</feature>
<dbReference type="GO" id="GO:0032259">
    <property type="term" value="P:methylation"/>
    <property type="evidence" value="ECO:0007669"/>
    <property type="project" value="UniProtKB-KW"/>
</dbReference>
<dbReference type="InterPro" id="IPR025714">
    <property type="entry name" value="Methyltranfer_dom"/>
</dbReference>
<dbReference type="ZFIN" id="ZDB-GENE-060312-15">
    <property type="gene designation" value="as3mt"/>
</dbReference>
<evidence type="ECO:0000313" key="10">
    <source>
        <dbReference type="RefSeq" id="NP_001034928.1"/>
    </source>
</evidence>
<dbReference type="Proteomes" id="UP000000437">
    <property type="component" value="Chromosome 1"/>
</dbReference>
<evidence type="ECO:0000313" key="9">
    <source>
        <dbReference type="Proteomes" id="UP000000437"/>
    </source>
</evidence>
<dbReference type="GeneID" id="664699"/>
<reference evidence="10" key="12">
    <citation type="submission" date="2025-04" db="UniProtKB">
        <authorList>
            <consortium name="RefSeq"/>
        </authorList>
    </citation>
    <scope>IDENTIFICATION</scope>
</reference>
<gene>
    <name evidence="10 11" type="primary">as3mt</name>
    <name evidence="8 10" type="synonym">zgc:136933</name>
</gene>